<accession>A0A7W2I349</accession>
<sequence>MFHWNSTPFGANVIGKLLDVHSEEYLTLDYARGEVTPQVSGMPKMRSALTPDDVYPLFELVWAKNEPDPYGETPKFPKLSAVRLICERSGELASGIDVFYPVGGEDAIEKFLPRVRWGQTVDSLFSDLWHFGELNDLVKPFQCLKIGNEYATTTPPPREVDCPMVTVDVPNESLRLSKADGELLMIVDLTDEAVERMLAEFRRLVDPWAQPRMPVGSHPDYEPWAGAVPF</sequence>
<dbReference type="AlphaFoldDB" id="A0A7W2I349"/>
<comment type="caution">
    <text evidence="1">The sequence shown here is derived from an EMBL/GenBank/DDBJ whole genome shotgun (WGS) entry which is preliminary data.</text>
</comment>
<evidence type="ECO:0000313" key="1">
    <source>
        <dbReference type="EMBL" id="MBA5243752.1"/>
    </source>
</evidence>
<proteinExistence type="predicted"/>
<keyword evidence="2" id="KW-1185">Reference proteome</keyword>
<gene>
    <name evidence="1" type="ORF">H0193_02790</name>
</gene>
<name>A0A7W2I349_9CORY</name>
<dbReference type="RefSeq" id="WP_181888456.1">
    <property type="nucleotide sequence ID" value="NZ_CP170998.1"/>
</dbReference>
<organism evidence="1 2">
    <name type="scientific">Corynebacterium haemomassiliense</name>
    <dbReference type="NCBI Taxonomy" id="2754726"/>
    <lineage>
        <taxon>Bacteria</taxon>
        <taxon>Bacillati</taxon>
        <taxon>Actinomycetota</taxon>
        <taxon>Actinomycetes</taxon>
        <taxon>Mycobacteriales</taxon>
        <taxon>Corynebacteriaceae</taxon>
        <taxon>Corynebacterium</taxon>
    </lineage>
</organism>
<dbReference type="Proteomes" id="UP000523682">
    <property type="component" value="Unassembled WGS sequence"/>
</dbReference>
<dbReference type="EMBL" id="JACDTZ010000001">
    <property type="protein sequence ID" value="MBA5243752.1"/>
    <property type="molecule type" value="Genomic_DNA"/>
</dbReference>
<protein>
    <submittedName>
        <fullName evidence="1">Uncharacterized protein</fullName>
    </submittedName>
</protein>
<reference evidence="1 2" key="1">
    <citation type="submission" date="2020-07" db="EMBL/GenBank/DDBJ databases">
        <title>Draft genome and description of Corynebacterium haemomassiliense strain Marseile-Q3615 sp. nov.</title>
        <authorList>
            <person name="Boxberger M."/>
            <person name="La Scola B."/>
        </authorList>
    </citation>
    <scope>NUCLEOTIDE SEQUENCE [LARGE SCALE GENOMIC DNA]</scope>
    <source>
        <strain evidence="1 2">Marseille-Q3615</strain>
    </source>
</reference>
<evidence type="ECO:0000313" key="2">
    <source>
        <dbReference type="Proteomes" id="UP000523682"/>
    </source>
</evidence>